<accession>A0ABQ9E2B5</accession>
<organism evidence="1 2">
    <name type="scientific">Tegillarca granosa</name>
    <name type="common">Malaysian cockle</name>
    <name type="synonym">Anadara granosa</name>
    <dbReference type="NCBI Taxonomy" id="220873"/>
    <lineage>
        <taxon>Eukaryota</taxon>
        <taxon>Metazoa</taxon>
        <taxon>Spiralia</taxon>
        <taxon>Lophotrochozoa</taxon>
        <taxon>Mollusca</taxon>
        <taxon>Bivalvia</taxon>
        <taxon>Autobranchia</taxon>
        <taxon>Pteriomorphia</taxon>
        <taxon>Arcoida</taxon>
        <taxon>Arcoidea</taxon>
        <taxon>Arcidae</taxon>
        <taxon>Tegillarca</taxon>
    </lineage>
</organism>
<dbReference type="EMBL" id="JARBDR010000923">
    <property type="protein sequence ID" value="KAJ8297418.1"/>
    <property type="molecule type" value="Genomic_DNA"/>
</dbReference>
<sequence length="107" mass="12332">MYKQQKNVLKRILPDYVSKIEKNLSSRFSDCRLVSNMHVLTPEGICSAKKSMSSQEFSKYGKKEVAQLSEHFAEQHDLTSECVISECKPDLSHRHAQQVIELNCFIQ</sequence>
<proteinExistence type="predicted"/>
<dbReference type="Proteomes" id="UP001217089">
    <property type="component" value="Unassembled WGS sequence"/>
</dbReference>
<feature type="non-terminal residue" evidence="1">
    <location>
        <position position="107"/>
    </location>
</feature>
<evidence type="ECO:0000313" key="2">
    <source>
        <dbReference type="Proteomes" id="UP001217089"/>
    </source>
</evidence>
<evidence type="ECO:0000313" key="1">
    <source>
        <dbReference type="EMBL" id="KAJ8297418.1"/>
    </source>
</evidence>
<keyword evidence="2" id="KW-1185">Reference proteome</keyword>
<comment type="caution">
    <text evidence="1">The sequence shown here is derived from an EMBL/GenBank/DDBJ whole genome shotgun (WGS) entry which is preliminary data.</text>
</comment>
<name>A0ABQ9E2B5_TEGGR</name>
<gene>
    <name evidence="1" type="ORF">KUTeg_023949</name>
</gene>
<reference evidence="1 2" key="1">
    <citation type="submission" date="2022-12" db="EMBL/GenBank/DDBJ databases">
        <title>Chromosome-level genome of Tegillarca granosa.</title>
        <authorList>
            <person name="Kim J."/>
        </authorList>
    </citation>
    <scope>NUCLEOTIDE SEQUENCE [LARGE SCALE GENOMIC DNA]</scope>
    <source>
        <strain evidence="1">Teg-2019</strain>
        <tissue evidence="1">Adductor muscle</tissue>
    </source>
</reference>
<protein>
    <submittedName>
        <fullName evidence="1">Uncharacterized protein</fullName>
    </submittedName>
</protein>